<name>A0A1L9TY70_9EURO</name>
<dbReference type="RefSeq" id="XP_040708192.1">
    <property type="nucleotide sequence ID" value="XM_040844800.1"/>
</dbReference>
<gene>
    <name evidence="1" type="ORF">ASPSYDRAFT_306743</name>
</gene>
<dbReference type="Proteomes" id="UP000184356">
    <property type="component" value="Unassembled WGS sequence"/>
</dbReference>
<keyword evidence="2" id="KW-1185">Reference proteome</keyword>
<reference evidence="2" key="1">
    <citation type="journal article" date="2017" name="Genome Biol.">
        <title>Comparative genomics reveals high biological diversity and specific adaptations in the industrially and medically important fungal genus Aspergillus.</title>
        <authorList>
            <person name="de Vries R.P."/>
            <person name="Riley R."/>
            <person name="Wiebenga A."/>
            <person name="Aguilar-Osorio G."/>
            <person name="Amillis S."/>
            <person name="Uchima C.A."/>
            <person name="Anderluh G."/>
            <person name="Asadollahi M."/>
            <person name="Askin M."/>
            <person name="Barry K."/>
            <person name="Battaglia E."/>
            <person name="Bayram O."/>
            <person name="Benocci T."/>
            <person name="Braus-Stromeyer S.A."/>
            <person name="Caldana C."/>
            <person name="Canovas D."/>
            <person name="Cerqueira G.C."/>
            <person name="Chen F."/>
            <person name="Chen W."/>
            <person name="Choi C."/>
            <person name="Clum A."/>
            <person name="Dos Santos R.A."/>
            <person name="Damasio A.R."/>
            <person name="Diallinas G."/>
            <person name="Emri T."/>
            <person name="Fekete E."/>
            <person name="Flipphi M."/>
            <person name="Freyberg S."/>
            <person name="Gallo A."/>
            <person name="Gournas C."/>
            <person name="Habgood R."/>
            <person name="Hainaut M."/>
            <person name="Harispe M.L."/>
            <person name="Henrissat B."/>
            <person name="Hilden K.S."/>
            <person name="Hope R."/>
            <person name="Hossain A."/>
            <person name="Karabika E."/>
            <person name="Karaffa L."/>
            <person name="Karanyi Z."/>
            <person name="Krasevec N."/>
            <person name="Kuo A."/>
            <person name="Kusch H."/>
            <person name="LaButti K."/>
            <person name="Lagendijk E.L."/>
            <person name="Lapidus A."/>
            <person name="Levasseur A."/>
            <person name="Lindquist E."/>
            <person name="Lipzen A."/>
            <person name="Logrieco A.F."/>
            <person name="MacCabe A."/>
            <person name="Maekelae M.R."/>
            <person name="Malavazi I."/>
            <person name="Melin P."/>
            <person name="Meyer V."/>
            <person name="Mielnichuk N."/>
            <person name="Miskei M."/>
            <person name="Molnar A.P."/>
            <person name="Mule G."/>
            <person name="Ngan C.Y."/>
            <person name="Orejas M."/>
            <person name="Orosz E."/>
            <person name="Ouedraogo J.P."/>
            <person name="Overkamp K.M."/>
            <person name="Park H.-S."/>
            <person name="Perrone G."/>
            <person name="Piumi F."/>
            <person name="Punt P.J."/>
            <person name="Ram A.F."/>
            <person name="Ramon A."/>
            <person name="Rauscher S."/>
            <person name="Record E."/>
            <person name="Riano-Pachon D.M."/>
            <person name="Robert V."/>
            <person name="Roehrig J."/>
            <person name="Ruller R."/>
            <person name="Salamov A."/>
            <person name="Salih N.S."/>
            <person name="Samson R.A."/>
            <person name="Sandor E."/>
            <person name="Sanguinetti M."/>
            <person name="Schuetze T."/>
            <person name="Sepcic K."/>
            <person name="Shelest E."/>
            <person name="Sherlock G."/>
            <person name="Sophianopoulou V."/>
            <person name="Squina F.M."/>
            <person name="Sun H."/>
            <person name="Susca A."/>
            <person name="Todd R.B."/>
            <person name="Tsang A."/>
            <person name="Unkles S.E."/>
            <person name="van de Wiele N."/>
            <person name="van Rossen-Uffink D."/>
            <person name="Oliveira J.V."/>
            <person name="Vesth T.C."/>
            <person name="Visser J."/>
            <person name="Yu J.-H."/>
            <person name="Zhou M."/>
            <person name="Andersen M.R."/>
            <person name="Archer D.B."/>
            <person name="Baker S.E."/>
            <person name="Benoit I."/>
            <person name="Brakhage A.A."/>
            <person name="Braus G.H."/>
            <person name="Fischer R."/>
            <person name="Frisvad J.C."/>
            <person name="Goldman G.H."/>
            <person name="Houbraken J."/>
            <person name="Oakley B."/>
            <person name="Pocsi I."/>
            <person name="Scazzocchio C."/>
            <person name="Seiboth B."/>
            <person name="vanKuyk P.A."/>
            <person name="Wortman J."/>
            <person name="Dyer P.S."/>
            <person name="Grigoriev I.V."/>
        </authorList>
    </citation>
    <scope>NUCLEOTIDE SEQUENCE [LARGE SCALE GENOMIC DNA]</scope>
    <source>
        <strain evidence="2">CBS 593.65</strain>
    </source>
</reference>
<accession>A0A1L9TY70</accession>
<dbReference type="VEuPathDB" id="FungiDB:ASPSYDRAFT_306743"/>
<protein>
    <submittedName>
        <fullName evidence="1">Uncharacterized protein</fullName>
    </submittedName>
</protein>
<dbReference type="AlphaFoldDB" id="A0A1L9TY70"/>
<dbReference type="EMBL" id="KV878582">
    <property type="protein sequence ID" value="OJJ64386.1"/>
    <property type="molecule type" value="Genomic_DNA"/>
</dbReference>
<proteinExistence type="predicted"/>
<sequence length="157" mass="18008">MSRRLTGKRAIYNADSGFCSHPLFKEGLYSGIPVRKRKQCPRQSRLSRYFRAGMSNRKWEGRTDSKRKPLYAASVCRWVDSLASTTMPRPPAGLALSLRHPHCWFPGLVSFFCSVYLSILLERRVSSPILSLSLALPSGMALVRFSIHRRWFCWALE</sequence>
<organism evidence="1 2">
    <name type="scientific">Aspergillus sydowii CBS 593.65</name>
    <dbReference type="NCBI Taxonomy" id="1036612"/>
    <lineage>
        <taxon>Eukaryota</taxon>
        <taxon>Fungi</taxon>
        <taxon>Dikarya</taxon>
        <taxon>Ascomycota</taxon>
        <taxon>Pezizomycotina</taxon>
        <taxon>Eurotiomycetes</taxon>
        <taxon>Eurotiomycetidae</taxon>
        <taxon>Eurotiales</taxon>
        <taxon>Aspergillaceae</taxon>
        <taxon>Aspergillus</taxon>
        <taxon>Aspergillus subgen. Nidulantes</taxon>
    </lineage>
</organism>
<evidence type="ECO:0000313" key="1">
    <source>
        <dbReference type="EMBL" id="OJJ64386.1"/>
    </source>
</evidence>
<evidence type="ECO:0000313" key="2">
    <source>
        <dbReference type="Proteomes" id="UP000184356"/>
    </source>
</evidence>
<dbReference type="GeneID" id="63760873"/>